<keyword evidence="4" id="KW-0175">Coiled coil</keyword>
<feature type="region of interest" description="Disordered" evidence="5">
    <location>
        <begin position="351"/>
        <end position="372"/>
    </location>
</feature>
<gene>
    <name evidence="7" type="ORF">SNE40_013480</name>
</gene>
<dbReference type="SMART" id="SM00184">
    <property type="entry name" value="RING"/>
    <property type="match status" value="1"/>
</dbReference>
<dbReference type="SUPFAM" id="SSF57850">
    <property type="entry name" value="RING/U-box"/>
    <property type="match status" value="1"/>
</dbReference>
<reference evidence="7 8" key="1">
    <citation type="submission" date="2024-01" db="EMBL/GenBank/DDBJ databases">
        <title>The genome of the rayed Mediterranean limpet Patella caerulea (Linnaeus, 1758).</title>
        <authorList>
            <person name="Anh-Thu Weber A."/>
            <person name="Halstead-Nussloch G."/>
        </authorList>
    </citation>
    <scope>NUCLEOTIDE SEQUENCE [LARGE SCALE GENOMIC DNA]</scope>
    <source>
        <strain evidence="7">AATW-2023a</strain>
        <tissue evidence="7">Whole specimen</tissue>
    </source>
</reference>
<protein>
    <recommendedName>
        <fullName evidence="6">RING-type domain-containing protein</fullName>
    </recommendedName>
</protein>
<comment type="caution">
    <text evidence="7">The sequence shown here is derived from an EMBL/GenBank/DDBJ whole genome shotgun (WGS) entry which is preliminary data.</text>
</comment>
<feature type="coiled-coil region" evidence="4">
    <location>
        <begin position="151"/>
        <end position="178"/>
    </location>
</feature>
<dbReference type="InterPro" id="IPR001841">
    <property type="entry name" value="Znf_RING"/>
</dbReference>
<dbReference type="Gene3D" id="3.30.40.10">
    <property type="entry name" value="Zinc/RING finger domain, C3HC4 (zinc finger)"/>
    <property type="match status" value="1"/>
</dbReference>
<evidence type="ECO:0000313" key="8">
    <source>
        <dbReference type="Proteomes" id="UP001347796"/>
    </source>
</evidence>
<feature type="coiled-coil region" evidence="4">
    <location>
        <begin position="292"/>
        <end position="333"/>
    </location>
</feature>
<dbReference type="InterPro" id="IPR013083">
    <property type="entry name" value="Znf_RING/FYVE/PHD"/>
</dbReference>
<dbReference type="Proteomes" id="UP001347796">
    <property type="component" value="Unassembled WGS sequence"/>
</dbReference>
<dbReference type="InterPro" id="IPR052639">
    <property type="entry name" value="TRAIP_ubiq-protein_ligase"/>
</dbReference>
<evidence type="ECO:0000256" key="3">
    <source>
        <dbReference type="PROSITE-ProRule" id="PRU00175"/>
    </source>
</evidence>
<sequence length="372" mass="43208">MRVQCCICSYLLENKESVNIAATPCGHTFHEACLMPWIDRSGTCPSCRKECTRPDVIPKLYFDDGEVDANGEDNETNQLIKEISDLKMKLQQTKLVLNNQMSIVNKKLANQASMLKKKVQNRESLLLDKIRELRSKICNIEGEKIELNNCKTGLIMEKEDLEKLLAEEKNKNMILRKQVSTVADCSKKMICDLKAKMLPQEQAFNIQKNAYNQVLKDRKKLSELTSSLQNRLKEIHRERYRLELHLEYEKKMTAQLKKEISKLKEEPDNLSSKVAAYKVQFKKREVALIHKMRTADSEIAKLRRSLETKNEEVDELKTQLLNSEEKLKIKSDQTVKLMRIVKQGREIFGNLQTGTSQTSDNNQSFKRKRREI</sequence>
<dbReference type="GO" id="GO:0005634">
    <property type="term" value="C:nucleus"/>
    <property type="evidence" value="ECO:0007669"/>
    <property type="project" value="TreeGrafter"/>
</dbReference>
<dbReference type="PROSITE" id="PS50089">
    <property type="entry name" value="ZF_RING_2"/>
    <property type="match status" value="1"/>
</dbReference>
<evidence type="ECO:0000256" key="4">
    <source>
        <dbReference type="SAM" id="Coils"/>
    </source>
</evidence>
<dbReference type="AlphaFoldDB" id="A0AAN8JCE5"/>
<proteinExistence type="predicted"/>
<feature type="domain" description="RING-type" evidence="6">
    <location>
        <begin position="5"/>
        <end position="48"/>
    </location>
</feature>
<feature type="coiled-coil region" evidence="4">
    <location>
        <begin position="218"/>
        <end position="266"/>
    </location>
</feature>
<keyword evidence="1 3" id="KW-0479">Metal-binding</keyword>
<dbReference type="PANTHER" id="PTHR46569">
    <property type="entry name" value="E3 UBIQUITIN-PROTEIN LIGASE TRAIP"/>
    <property type="match status" value="1"/>
</dbReference>
<dbReference type="GO" id="GO:0061630">
    <property type="term" value="F:ubiquitin protein ligase activity"/>
    <property type="evidence" value="ECO:0007669"/>
    <property type="project" value="TreeGrafter"/>
</dbReference>
<dbReference type="GO" id="GO:0016567">
    <property type="term" value="P:protein ubiquitination"/>
    <property type="evidence" value="ECO:0007669"/>
    <property type="project" value="TreeGrafter"/>
</dbReference>
<evidence type="ECO:0000256" key="1">
    <source>
        <dbReference type="ARBA" id="ARBA00022771"/>
    </source>
</evidence>
<name>A0AAN8JCE5_PATCE</name>
<dbReference type="Pfam" id="PF13639">
    <property type="entry name" value="zf-RING_2"/>
    <property type="match status" value="1"/>
</dbReference>
<keyword evidence="2" id="KW-0862">Zinc</keyword>
<accession>A0AAN8JCE5</accession>
<keyword evidence="1 3" id="KW-0863">Zinc-finger</keyword>
<evidence type="ECO:0000259" key="6">
    <source>
        <dbReference type="PROSITE" id="PS50089"/>
    </source>
</evidence>
<evidence type="ECO:0000256" key="5">
    <source>
        <dbReference type="SAM" id="MobiDB-lite"/>
    </source>
</evidence>
<keyword evidence="8" id="KW-1185">Reference proteome</keyword>
<dbReference type="GO" id="GO:0090734">
    <property type="term" value="C:site of DNA damage"/>
    <property type="evidence" value="ECO:0007669"/>
    <property type="project" value="TreeGrafter"/>
</dbReference>
<organism evidence="7 8">
    <name type="scientific">Patella caerulea</name>
    <name type="common">Rayed Mediterranean limpet</name>
    <dbReference type="NCBI Taxonomy" id="87958"/>
    <lineage>
        <taxon>Eukaryota</taxon>
        <taxon>Metazoa</taxon>
        <taxon>Spiralia</taxon>
        <taxon>Lophotrochozoa</taxon>
        <taxon>Mollusca</taxon>
        <taxon>Gastropoda</taxon>
        <taxon>Patellogastropoda</taxon>
        <taxon>Patelloidea</taxon>
        <taxon>Patellidae</taxon>
        <taxon>Patella</taxon>
    </lineage>
</organism>
<dbReference type="EMBL" id="JAZGQO010000010">
    <property type="protein sequence ID" value="KAK6174922.1"/>
    <property type="molecule type" value="Genomic_DNA"/>
</dbReference>
<evidence type="ECO:0000313" key="7">
    <source>
        <dbReference type="EMBL" id="KAK6174922.1"/>
    </source>
</evidence>
<feature type="compositionally biased region" description="Polar residues" evidence="5">
    <location>
        <begin position="351"/>
        <end position="364"/>
    </location>
</feature>
<dbReference type="PANTHER" id="PTHR46569:SF1">
    <property type="entry name" value="E3 UBIQUITIN-PROTEIN LIGASE RFWD3-RELATED"/>
    <property type="match status" value="1"/>
</dbReference>
<dbReference type="GO" id="GO:0031297">
    <property type="term" value="P:replication fork processing"/>
    <property type="evidence" value="ECO:0007669"/>
    <property type="project" value="TreeGrafter"/>
</dbReference>
<dbReference type="GO" id="GO:0008270">
    <property type="term" value="F:zinc ion binding"/>
    <property type="evidence" value="ECO:0007669"/>
    <property type="project" value="UniProtKB-KW"/>
</dbReference>
<evidence type="ECO:0000256" key="2">
    <source>
        <dbReference type="ARBA" id="ARBA00022833"/>
    </source>
</evidence>